<protein>
    <submittedName>
        <fullName evidence="2">Uncharacterized protein</fullName>
    </submittedName>
</protein>
<evidence type="ECO:0000313" key="2">
    <source>
        <dbReference type="EMBL" id="JAH13558.1"/>
    </source>
</evidence>
<dbReference type="AlphaFoldDB" id="A0A0E9QBS4"/>
<sequence length="22" mass="2729">MKNNFLYRNKPSKEENVQEFVN</sequence>
<reference evidence="2" key="2">
    <citation type="journal article" date="2015" name="Fish Shellfish Immunol.">
        <title>Early steps in the European eel (Anguilla anguilla)-Vibrio vulnificus interaction in the gills: Role of the RtxA13 toxin.</title>
        <authorList>
            <person name="Callol A."/>
            <person name="Pajuelo D."/>
            <person name="Ebbesson L."/>
            <person name="Teles M."/>
            <person name="MacKenzie S."/>
            <person name="Amaro C."/>
        </authorList>
    </citation>
    <scope>NUCLEOTIDE SEQUENCE</scope>
</reference>
<organism evidence="2">
    <name type="scientific">Anguilla anguilla</name>
    <name type="common">European freshwater eel</name>
    <name type="synonym">Muraena anguilla</name>
    <dbReference type="NCBI Taxonomy" id="7936"/>
    <lineage>
        <taxon>Eukaryota</taxon>
        <taxon>Metazoa</taxon>
        <taxon>Chordata</taxon>
        <taxon>Craniata</taxon>
        <taxon>Vertebrata</taxon>
        <taxon>Euteleostomi</taxon>
        <taxon>Actinopterygii</taxon>
        <taxon>Neopterygii</taxon>
        <taxon>Teleostei</taxon>
        <taxon>Anguilliformes</taxon>
        <taxon>Anguillidae</taxon>
        <taxon>Anguilla</taxon>
    </lineage>
</organism>
<dbReference type="EMBL" id="GBXM01095019">
    <property type="protein sequence ID" value="JAH13558.1"/>
    <property type="molecule type" value="Transcribed_RNA"/>
</dbReference>
<evidence type="ECO:0000256" key="1">
    <source>
        <dbReference type="SAM" id="MobiDB-lite"/>
    </source>
</evidence>
<reference evidence="2" key="1">
    <citation type="submission" date="2014-11" db="EMBL/GenBank/DDBJ databases">
        <authorList>
            <person name="Amaro Gonzalez C."/>
        </authorList>
    </citation>
    <scope>NUCLEOTIDE SEQUENCE</scope>
</reference>
<accession>A0A0E9QBS4</accession>
<proteinExistence type="predicted"/>
<name>A0A0E9QBS4_ANGAN</name>
<feature type="region of interest" description="Disordered" evidence="1">
    <location>
        <begin position="1"/>
        <end position="22"/>
    </location>
</feature>